<dbReference type="Gene3D" id="3.40.50.2300">
    <property type="match status" value="1"/>
</dbReference>
<evidence type="ECO:0000313" key="4">
    <source>
        <dbReference type="EMBL" id="GGG44017.1"/>
    </source>
</evidence>
<name>A0A8J2ZEB5_9PROT</name>
<evidence type="ECO:0000313" key="5">
    <source>
        <dbReference type="Proteomes" id="UP000597507"/>
    </source>
</evidence>
<keyword evidence="5" id="KW-1185">Reference proteome</keyword>
<feature type="domain" description="Response regulatory" evidence="3">
    <location>
        <begin position="2"/>
        <end position="117"/>
    </location>
</feature>
<comment type="caution">
    <text evidence="4">The sequence shown here is derived from an EMBL/GenBank/DDBJ whole genome shotgun (WGS) entry which is preliminary data.</text>
</comment>
<dbReference type="SMART" id="SM00448">
    <property type="entry name" value="REC"/>
    <property type="match status" value="1"/>
</dbReference>
<dbReference type="RefSeq" id="WP_188902442.1">
    <property type="nucleotide sequence ID" value="NZ_BMKS01000012.1"/>
</dbReference>
<dbReference type="Proteomes" id="UP000597507">
    <property type="component" value="Unassembled WGS sequence"/>
</dbReference>
<reference evidence="4 5" key="1">
    <citation type="journal article" date="2014" name="Int. J. Syst. Evol. Microbiol.">
        <title>Complete genome sequence of Corynebacterium casei LMG S-19264T (=DSM 44701T), isolated from a smear-ripened cheese.</title>
        <authorList>
            <consortium name="US DOE Joint Genome Institute (JGI-PGF)"/>
            <person name="Walter F."/>
            <person name="Albersmeier A."/>
            <person name="Kalinowski J."/>
            <person name="Ruckert C."/>
        </authorList>
    </citation>
    <scope>NUCLEOTIDE SEQUENCE [LARGE SCALE GENOMIC DNA]</scope>
    <source>
        <strain evidence="4 5">CGMCC 1.16330</strain>
    </source>
</reference>
<accession>A0A8J2ZEB5</accession>
<dbReference type="PANTHER" id="PTHR44591:SF3">
    <property type="entry name" value="RESPONSE REGULATORY DOMAIN-CONTAINING PROTEIN"/>
    <property type="match status" value="1"/>
</dbReference>
<dbReference type="SUPFAM" id="SSF52172">
    <property type="entry name" value="CheY-like"/>
    <property type="match status" value="1"/>
</dbReference>
<dbReference type="AlphaFoldDB" id="A0A8J2ZEB5"/>
<evidence type="ECO:0000256" key="1">
    <source>
        <dbReference type="ARBA" id="ARBA00022553"/>
    </source>
</evidence>
<proteinExistence type="predicted"/>
<gene>
    <name evidence="4" type="ORF">GCM10010964_34230</name>
</gene>
<dbReference type="Pfam" id="PF00072">
    <property type="entry name" value="Response_reg"/>
    <property type="match status" value="1"/>
</dbReference>
<dbReference type="InterPro" id="IPR011006">
    <property type="entry name" value="CheY-like_superfamily"/>
</dbReference>
<dbReference type="EMBL" id="BMKS01000012">
    <property type="protein sequence ID" value="GGG44017.1"/>
    <property type="molecule type" value="Genomic_DNA"/>
</dbReference>
<feature type="modified residue" description="4-aspartylphosphate" evidence="2">
    <location>
        <position position="52"/>
    </location>
</feature>
<dbReference type="PANTHER" id="PTHR44591">
    <property type="entry name" value="STRESS RESPONSE REGULATOR PROTEIN 1"/>
    <property type="match status" value="1"/>
</dbReference>
<evidence type="ECO:0000256" key="2">
    <source>
        <dbReference type="PROSITE-ProRule" id="PRU00169"/>
    </source>
</evidence>
<sequence>MRILVVEDEALLAMHLEDLLASLGHESCGAAPNGAAAVALAERERPDLALMDLTLAGGDDGREVARVLHDRFGVRSVFVTGNPDLLETAEGHAAAPLGVVGKPFTDEDIAEAIVRAAAAAALPRAIQRIAAD</sequence>
<evidence type="ECO:0000259" key="3">
    <source>
        <dbReference type="PROSITE" id="PS50110"/>
    </source>
</evidence>
<dbReference type="PROSITE" id="PS50110">
    <property type="entry name" value="RESPONSE_REGULATORY"/>
    <property type="match status" value="1"/>
</dbReference>
<dbReference type="GO" id="GO:0000160">
    <property type="term" value="P:phosphorelay signal transduction system"/>
    <property type="evidence" value="ECO:0007669"/>
    <property type="project" value="InterPro"/>
</dbReference>
<dbReference type="InterPro" id="IPR001789">
    <property type="entry name" value="Sig_transdc_resp-reg_receiver"/>
</dbReference>
<keyword evidence="1 2" id="KW-0597">Phosphoprotein</keyword>
<dbReference type="InterPro" id="IPR050595">
    <property type="entry name" value="Bact_response_regulator"/>
</dbReference>
<organism evidence="4 5">
    <name type="scientific">Caldovatus sediminis</name>
    <dbReference type="NCBI Taxonomy" id="2041189"/>
    <lineage>
        <taxon>Bacteria</taxon>
        <taxon>Pseudomonadati</taxon>
        <taxon>Pseudomonadota</taxon>
        <taxon>Alphaproteobacteria</taxon>
        <taxon>Acetobacterales</taxon>
        <taxon>Roseomonadaceae</taxon>
        <taxon>Caldovatus</taxon>
    </lineage>
</organism>
<protein>
    <submittedName>
        <fullName evidence="4">Response regulator</fullName>
    </submittedName>
</protein>